<dbReference type="EMBL" id="LT976981">
    <property type="protein sequence ID" value="SOZ74464.1"/>
    <property type="molecule type" value="Genomic_DNA"/>
</dbReference>
<sequence>MMTLMVLLMPSTTLVFNGCRAAGNDAVPVGLQTLGEEFEGRNATLPCLRSRCSEAFCTHPGRR</sequence>
<dbReference type="AlphaFoldDB" id="A0A375FFY9"/>
<evidence type="ECO:0000313" key="2">
    <source>
        <dbReference type="Proteomes" id="UP000256952"/>
    </source>
</evidence>
<gene>
    <name evidence="1" type="ORF">CBM2613_P20030</name>
</gene>
<reference evidence="2" key="1">
    <citation type="submission" date="2018-01" db="EMBL/GenBank/DDBJ databases">
        <authorList>
            <person name="Gaut B.S."/>
            <person name="Morton B.R."/>
            <person name="Clegg M.T."/>
            <person name="Duvall M.R."/>
        </authorList>
    </citation>
    <scope>NUCLEOTIDE SEQUENCE [LARGE SCALE GENOMIC DNA]</scope>
    <source>
        <plasmid evidence="2">Plasmid cbm2613_p</plasmid>
    </source>
</reference>
<keyword evidence="1" id="KW-0614">Plasmid</keyword>
<protein>
    <submittedName>
        <fullName evidence="1">Uncharacterized protein</fullName>
    </submittedName>
</protein>
<proteinExistence type="predicted"/>
<accession>A0A375FFY9</accession>
<evidence type="ECO:0000313" key="1">
    <source>
        <dbReference type="EMBL" id="SOZ74464.1"/>
    </source>
</evidence>
<dbReference type="Proteomes" id="UP000256952">
    <property type="component" value="Plasmid CBM2613_p"/>
</dbReference>
<organism evidence="1 2">
    <name type="scientific">Cupriavidus taiwanensis</name>
    <dbReference type="NCBI Taxonomy" id="164546"/>
    <lineage>
        <taxon>Bacteria</taxon>
        <taxon>Pseudomonadati</taxon>
        <taxon>Pseudomonadota</taxon>
        <taxon>Betaproteobacteria</taxon>
        <taxon>Burkholderiales</taxon>
        <taxon>Burkholderiaceae</taxon>
        <taxon>Cupriavidus</taxon>
    </lineage>
</organism>
<geneLocation type="plasmid" evidence="2">
    <name>cbm2613_p</name>
</geneLocation>
<name>A0A375FFY9_9BURK</name>